<keyword evidence="1" id="KW-0732">Signal</keyword>
<organism evidence="2 3">
    <name type="scientific">Fluviicola taffensis (strain DSM 16823 / NCIMB 13979 / RW262)</name>
    <dbReference type="NCBI Taxonomy" id="755732"/>
    <lineage>
        <taxon>Bacteria</taxon>
        <taxon>Pseudomonadati</taxon>
        <taxon>Bacteroidota</taxon>
        <taxon>Flavobacteriia</taxon>
        <taxon>Flavobacteriales</taxon>
        <taxon>Crocinitomicaceae</taxon>
        <taxon>Fluviicola</taxon>
    </lineage>
</organism>
<accession>F2IHX1</accession>
<dbReference type="STRING" id="755732.Fluta_3966"/>
<sequence precursor="true">MTIKIRALFILFMFQGYAFGQTVSDSIIDGVYIQEMNLINGKHELRIPKPVTVKLVNSTGYDIDTLIFYSIYFPKLQKDSSTVFFAIPNYEKSDFVRGSVQGLKIDNGLWGWDCKPGPFDYENKTLIIEIILADSKVLKDHYRLETSIKEIIE</sequence>
<dbReference type="RefSeq" id="WP_013688687.1">
    <property type="nucleotide sequence ID" value="NC_015321.1"/>
</dbReference>
<protein>
    <submittedName>
        <fullName evidence="2">Uncharacterized protein</fullName>
    </submittedName>
</protein>
<feature type="signal peptide" evidence="1">
    <location>
        <begin position="1"/>
        <end position="20"/>
    </location>
</feature>
<feature type="chain" id="PRO_5003283501" evidence="1">
    <location>
        <begin position="21"/>
        <end position="153"/>
    </location>
</feature>
<reference evidence="2 3" key="1">
    <citation type="journal article" date="2011" name="Stand. Genomic Sci.">
        <title>Complete genome sequence of the gliding freshwater bacterium Fluviicola taffensis type strain (RW262).</title>
        <authorList>
            <person name="Woyke T."/>
            <person name="Chertkov O."/>
            <person name="Lapidus A."/>
            <person name="Nolan M."/>
            <person name="Lucas S."/>
            <person name="Del Rio T.G."/>
            <person name="Tice H."/>
            <person name="Cheng J.F."/>
            <person name="Tapia R."/>
            <person name="Han C."/>
            <person name="Goodwin L."/>
            <person name="Pitluck S."/>
            <person name="Liolios K."/>
            <person name="Pagani I."/>
            <person name="Ivanova N."/>
            <person name="Huntemann M."/>
            <person name="Mavromatis K."/>
            <person name="Mikhailova N."/>
            <person name="Pati A."/>
            <person name="Chen A."/>
            <person name="Palaniappan K."/>
            <person name="Land M."/>
            <person name="Hauser L."/>
            <person name="Brambilla E.M."/>
            <person name="Rohde M."/>
            <person name="Mwirichia R."/>
            <person name="Sikorski J."/>
            <person name="Tindall B.J."/>
            <person name="Goker M."/>
            <person name="Bristow J."/>
            <person name="Eisen J.A."/>
            <person name="Markowitz V."/>
            <person name="Hugenholtz P."/>
            <person name="Klenk H.P."/>
            <person name="Kyrpides N.C."/>
        </authorList>
    </citation>
    <scope>NUCLEOTIDE SEQUENCE [LARGE SCALE GENOMIC DNA]</scope>
    <source>
        <strain evidence="3">DSM 16823 / RW262 / RW262</strain>
    </source>
</reference>
<evidence type="ECO:0000313" key="2">
    <source>
        <dbReference type="EMBL" id="AEA45930.1"/>
    </source>
</evidence>
<dbReference type="AlphaFoldDB" id="F2IHX1"/>
<reference evidence="3" key="2">
    <citation type="submission" date="2011-02" db="EMBL/GenBank/DDBJ databases">
        <title>The complete genome of Fluviicola taffensis DSM 16823.</title>
        <authorList>
            <consortium name="US DOE Joint Genome Institute (JGI-PGF)"/>
            <person name="Lucas S."/>
            <person name="Copeland A."/>
            <person name="Lapidus A."/>
            <person name="Bruce D."/>
            <person name="Goodwin L."/>
            <person name="Pitluck S."/>
            <person name="Kyrpides N."/>
            <person name="Mavromatis K."/>
            <person name="Ivanova N."/>
            <person name="Mikhailova N."/>
            <person name="Pagani I."/>
            <person name="Chertkov O."/>
            <person name="Detter J.C."/>
            <person name="Han C."/>
            <person name="Tapia R."/>
            <person name="Land M."/>
            <person name="Hauser L."/>
            <person name="Markowitz V."/>
            <person name="Cheng J.-F."/>
            <person name="Hugenholtz P."/>
            <person name="Woyke T."/>
            <person name="Wu D."/>
            <person name="Tindall B."/>
            <person name="Pomrenke H.G."/>
            <person name="Brambilla E."/>
            <person name="Klenk H.-P."/>
            <person name="Eisen J.A."/>
        </authorList>
    </citation>
    <scope>NUCLEOTIDE SEQUENCE [LARGE SCALE GENOMIC DNA]</scope>
    <source>
        <strain evidence="3">DSM 16823 / RW262 / RW262</strain>
    </source>
</reference>
<dbReference type="Proteomes" id="UP000007463">
    <property type="component" value="Chromosome"/>
</dbReference>
<dbReference type="EMBL" id="CP002542">
    <property type="protein sequence ID" value="AEA45930.1"/>
    <property type="molecule type" value="Genomic_DNA"/>
</dbReference>
<proteinExistence type="predicted"/>
<dbReference type="KEGG" id="fte:Fluta_3966"/>
<gene>
    <name evidence="2" type="ordered locus">Fluta_3966</name>
</gene>
<evidence type="ECO:0000313" key="3">
    <source>
        <dbReference type="Proteomes" id="UP000007463"/>
    </source>
</evidence>
<name>F2IHX1_FLUTR</name>
<dbReference type="OrthoDB" id="1352439at2"/>
<evidence type="ECO:0000256" key="1">
    <source>
        <dbReference type="SAM" id="SignalP"/>
    </source>
</evidence>
<keyword evidence="3" id="KW-1185">Reference proteome</keyword>
<dbReference type="HOGENOM" id="CLU_1710586_0_0_10"/>